<keyword evidence="5" id="KW-1185">Reference proteome</keyword>
<evidence type="ECO:0000259" key="3">
    <source>
        <dbReference type="Pfam" id="PF11887"/>
    </source>
</evidence>
<dbReference type="PANTHER" id="PTHR33371">
    <property type="entry name" value="INTERMEMBRANE PHOSPHOLIPID TRANSPORT SYSTEM BINDING PROTEIN MLAD-RELATED"/>
    <property type="match status" value="1"/>
</dbReference>
<evidence type="ECO:0000256" key="1">
    <source>
        <dbReference type="SAM" id="Phobius"/>
    </source>
</evidence>
<feature type="transmembrane region" description="Helical" evidence="1">
    <location>
        <begin position="6"/>
        <end position="27"/>
    </location>
</feature>
<dbReference type="Pfam" id="PF02470">
    <property type="entry name" value="MlaD"/>
    <property type="match status" value="1"/>
</dbReference>
<protein>
    <submittedName>
        <fullName evidence="4">MCE family protein</fullName>
    </submittedName>
</protein>
<keyword evidence="1" id="KW-0472">Membrane</keyword>
<evidence type="ECO:0000259" key="2">
    <source>
        <dbReference type="Pfam" id="PF02470"/>
    </source>
</evidence>
<dbReference type="NCBIfam" id="TIGR00996">
    <property type="entry name" value="Mtu_fam_mce"/>
    <property type="match status" value="1"/>
</dbReference>
<feature type="domain" description="Mammalian cell entry C-terminal" evidence="3">
    <location>
        <begin position="112"/>
        <end position="288"/>
    </location>
</feature>
<dbReference type="PANTHER" id="PTHR33371:SF4">
    <property type="entry name" value="INTERMEMBRANE PHOSPHOLIPID TRANSPORT SYSTEM BINDING PROTEIN MLAD"/>
    <property type="match status" value="1"/>
</dbReference>
<reference evidence="5" key="1">
    <citation type="journal article" date="2019" name="Int. J. Syst. Evol. Microbiol.">
        <title>The Global Catalogue of Microorganisms (GCM) 10K type strain sequencing project: providing services to taxonomists for standard genome sequencing and annotation.</title>
        <authorList>
            <consortium name="The Broad Institute Genomics Platform"/>
            <consortium name="The Broad Institute Genome Sequencing Center for Infectious Disease"/>
            <person name="Wu L."/>
            <person name="Ma J."/>
        </authorList>
    </citation>
    <scope>NUCLEOTIDE SEQUENCE [LARGE SCALE GENOMIC DNA]</scope>
    <source>
        <strain evidence="5">JCM 9377</strain>
    </source>
</reference>
<proteinExistence type="predicted"/>
<evidence type="ECO:0000313" key="4">
    <source>
        <dbReference type="EMBL" id="GAA3240914.1"/>
    </source>
</evidence>
<dbReference type="InterPro" id="IPR005693">
    <property type="entry name" value="Mce"/>
</dbReference>
<keyword evidence="1" id="KW-0812">Transmembrane</keyword>
<evidence type="ECO:0000313" key="5">
    <source>
        <dbReference type="Proteomes" id="UP001501237"/>
    </source>
</evidence>
<dbReference type="Pfam" id="PF11887">
    <property type="entry name" value="Mce4_CUP1"/>
    <property type="match status" value="1"/>
</dbReference>
<gene>
    <name evidence="4" type="ORF">GCM10010468_77860</name>
</gene>
<keyword evidence="1" id="KW-1133">Transmembrane helix</keyword>
<dbReference type="InterPro" id="IPR003399">
    <property type="entry name" value="Mce/MlaD"/>
</dbReference>
<sequence length="327" mass="34675">MIGRTISIIATAIVAVIAVAVALLVWIGEGPGTRITAYFPLAIGVYHGSDVRILGVRVGRVDSVTAEGTRVKVVLTVDHGIDVPAEAGAVLVSPSVVSDRYVQLAPAYDAGAKMATGAVIPQERTRVPVELDQLYDSMKRLATQLGPQGANRTGSLSRLLQVGAANLDGNGEALRKMIGNFSKAAKTLSGSQDDIFATVDGLQRFTGMLSANDGQVRTAERQLADVSQFLAADRDELGAALKELATALVKVKDFIKDNRSLVRADVEKLAKITQTLVKQRRSLAEALNVLPLDVDNILNAYDPRTRSLMGRGNLLELMPLPAAGAAQ</sequence>
<dbReference type="EMBL" id="BAAAUV010000043">
    <property type="protein sequence ID" value="GAA3240914.1"/>
    <property type="molecule type" value="Genomic_DNA"/>
</dbReference>
<comment type="caution">
    <text evidence="4">The sequence shown here is derived from an EMBL/GenBank/DDBJ whole genome shotgun (WGS) entry which is preliminary data.</text>
</comment>
<feature type="domain" description="Mce/MlaD" evidence="2">
    <location>
        <begin position="32"/>
        <end position="106"/>
    </location>
</feature>
<organism evidence="4 5">
    <name type="scientific">Actinocorallia longicatena</name>
    <dbReference type="NCBI Taxonomy" id="111803"/>
    <lineage>
        <taxon>Bacteria</taxon>
        <taxon>Bacillati</taxon>
        <taxon>Actinomycetota</taxon>
        <taxon>Actinomycetes</taxon>
        <taxon>Streptosporangiales</taxon>
        <taxon>Thermomonosporaceae</taxon>
        <taxon>Actinocorallia</taxon>
    </lineage>
</organism>
<dbReference type="Proteomes" id="UP001501237">
    <property type="component" value="Unassembled WGS sequence"/>
</dbReference>
<name>A0ABP6QNB1_9ACTN</name>
<dbReference type="InterPro" id="IPR024516">
    <property type="entry name" value="Mce_C"/>
</dbReference>
<accession>A0ABP6QNB1</accession>
<dbReference type="InterPro" id="IPR052336">
    <property type="entry name" value="MlaD_Phospholipid_Transporter"/>
</dbReference>
<dbReference type="RefSeq" id="WP_344839132.1">
    <property type="nucleotide sequence ID" value="NZ_BAAAUV010000043.1"/>
</dbReference>